<dbReference type="RefSeq" id="WP_131307223.1">
    <property type="nucleotide sequence ID" value="NZ_SJJR01000020.1"/>
</dbReference>
<proteinExistence type="predicted"/>
<dbReference type="EMBL" id="SJJR01000020">
    <property type="protein sequence ID" value="TCB92776.1"/>
    <property type="molecule type" value="Genomic_DNA"/>
</dbReference>
<feature type="region of interest" description="Disordered" evidence="1">
    <location>
        <begin position="1"/>
        <end position="51"/>
    </location>
</feature>
<sequence length="248" mass="25751">MPLSGSGETSAAQPLPVSFPVPDPASTTARRVGRRAGARPVGPDLVPGGDAEPAVGDRQLVFFGAETAEPSVADLAGLLAGPGEVHRMGGTARLSVVVDAGWRVHVLLAELAQRGVRATWTRTEDQRYAVRTAYTRTLVPLAAAWSRGPAQQPPAGFQLDGRRLRLWLAASGAVDPPDFLLRLGGADPGGWTVVGAALVAAGLAGELVEPGAGGPAYRIAGRRRVLRLAELVGERPPAVPPDAWPVRD</sequence>
<dbReference type="Proteomes" id="UP000292274">
    <property type="component" value="Unassembled WGS sequence"/>
</dbReference>
<evidence type="ECO:0000313" key="2">
    <source>
        <dbReference type="EMBL" id="TCB92776.1"/>
    </source>
</evidence>
<accession>A0A4R0G875</accession>
<feature type="compositionally biased region" description="Polar residues" evidence="1">
    <location>
        <begin position="1"/>
        <end position="12"/>
    </location>
</feature>
<reference evidence="2 3" key="1">
    <citation type="submission" date="2019-02" db="EMBL/GenBank/DDBJ databases">
        <title>Jishengella sp. nov., isolated from a root of Zingiber montanum.</title>
        <authorList>
            <person name="Kuncharoen N."/>
            <person name="Kudo T."/>
            <person name="Masahiro Y."/>
            <person name="Ohkuma M."/>
            <person name="Tanasupawat S."/>
        </authorList>
    </citation>
    <scope>NUCLEOTIDE SEQUENCE [LARGE SCALE GENOMIC DNA]</scope>
    <source>
        <strain evidence="2 3">PLAI 1-1</strain>
    </source>
</reference>
<name>A0A4R0G875_9ACTN</name>
<evidence type="ECO:0000313" key="3">
    <source>
        <dbReference type="Proteomes" id="UP000292274"/>
    </source>
</evidence>
<dbReference type="AlphaFoldDB" id="A0A4R0G875"/>
<protein>
    <submittedName>
        <fullName evidence="2">Uncharacterized protein</fullName>
    </submittedName>
</protein>
<comment type="caution">
    <text evidence="2">The sequence shown here is derived from an EMBL/GenBank/DDBJ whole genome shotgun (WGS) entry which is preliminary data.</text>
</comment>
<organism evidence="2 3">
    <name type="scientific">Micromonospora zingiberis</name>
    <dbReference type="NCBI Taxonomy" id="2053011"/>
    <lineage>
        <taxon>Bacteria</taxon>
        <taxon>Bacillati</taxon>
        <taxon>Actinomycetota</taxon>
        <taxon>Actinomycetes</taxon>
        <taxon>Micromonosporales</taxon>
        <taxon>Micromonosporaceae</taxon>
        <taxon>Micromonospora</taxon>
    </lineage>
</organism>
<dbReference type="OrthoDB" id="3403532at2"/>
<evidence type="ECO:0000256" key="1">
    <source>
        <dbReference type="SAM" id="MobiDB-lite"/>
    </source>
</evidence>
<gene>
    <name evidence="2" type="ORF">E0H26_23265</name>
</gene>
<keyword evidence="3" id="KW-1185">Reference proteome</keyword>